<dbReference type="EMBL" id="CP018099">
    <property type="protein sequence ID" value="APF20121.1"/>
    <property type="molecule type" value="Genomic_DNA"/>
</dbReference>
<keyword evidence="6 11" id="KW-0406">Ion transport</keyword>
<keyword evidence="5 11" id="KW-1133">Transmembrane helix</keyword>
<keyword evidence="4 11" id="KW-0812">Transmembrane</keyword>
<evidence type="ECO:0000256" key="1">
    <source>
        <dbReference type="ARBA" id="ARBA00004651"/>
    </source>
</evidence>
<feature type="binding site" evidence="11">
    <location>
        <position position="79"/>
    </location>
    <ligand>
        <name>Na(+)</name>
        <dbReference type="ChEBI" id="CHEBI:29101"/>
        <note>structural</note>
    </ligand>
</feature>
<evidence type="ECO:0000313" key="12">
    <source>
        <dbReference type="EMBL" id="APF20121.1"/>
    </source>
</evidence>
<evidence type="ECO:0000256" key="10">
    <source>
        <dbReference type="ARBA" id="ARBA00035585"/>
    </source>
</evidence>
<comment type="activity regulation">
    <text evidence="11">Na(+) is not transported, but it plays an essential structural role and its presence is essential for fluoride channel function.</text>
</comment>
<evidence type="ECO:0000256" key="9">
    <source>
        <dbReference type="ARBA" id="ARBA00035120"/>
    </source>
</evidence>
<evidence type="ECO:0000256" key="11">
    <source>
        <dbReference type="HAMAP-Rule" id="MF_00454"/>
    </source>
</evidence>
<dbReference type="GO" id="GO:0140114">
    <property type="term" value="P:cellular detoxification of fluoride"/>
    <property type="evidence" value="ECO:0007669"/>
    <property type="project" value="UniProtKB-UniRule"/>
</dbReference>
<dbReference type="Pfam" id="PF02537">
    <property type="entry name" value="CRCB"/>
    <property type="match status" value="1"/>
</dbReference>
<dbReference type="GO" id="GO:0046872">
    <property type="term" value="F:metal ion binding"/>
    <property type="evidence" value="ECO:0007669"/>
    <property type="project" value="UniProtKB-KW"/>
</dbReference>
<keyword evidence="11" id="KW-0915">Sodium</keyword>
<dbReference type="eggNOG" id="COG0239">
    <property type="taxonomic scope" value="Bacteria"/>
</dbReference>
<evidence type="ECO:0000256" key="7">
    <source>
        <dbReference type="ARBA" id="ARBA00023136"/>
    </source>
</evidence>
<feature type="transmembrane region" description="Helical" evidence="11">
    <location>
        <begin position="33"/>
        <end position="56"/>
    </location>
</feature>
<evidence type="ECO:0000256" key="6">
    <source>
        <dbReference type="ARBA" id="ARBA00023065"/>
    </source>
</evidence>
<dbReference type="GO" id="GO:0062054">
    <property type="term" value="F:fluoride channel activity"/>
    <property type="evidence" value="ECO:0007669"/>
    <property type="project" value="UniProtKB-UniRule"/>
</dbReference>
<keyword evidence="8 11" id="KW-0407">Ion channel</keyword>
<keyword evidence="2 11" id="KW-1003">Cell membrane</keyword>
<dbReference type="PaxDb" id="880073-Calab_0540"/>
<dbReference type="HAMAP" id="MF_00454">
    <property type="entry name" value="FluC"/>
    <property type="match status" value="1"/>
</dbReference>
<organism evidence="13 14">
    <name type="scientific">Caldithrix abyssi DSM 13497</name>
    <dbReference type="NCBI Taxonomy" id="880073"/>
    <lineage>
        <taxon>Bacteria</taxon>
        <taxon>Pseudomonadati</taxon>
        <taxon>Calditrichota</taxon>
        <taxon>Calditrichia</taxon>
        <taxon>Calditrichales</taxon>
        <taxon>Calditrichaceae</taxon>
        <taxon>Caldithrix</taxon>
    </lineage>
</organism>
<dbReference type="EMBL" id="CM001402">
    <property type="protein sequence ID" value="EHO40184.1"/>
    <property type="molecule type" value="Genomic_DNA"/>
</dbReference>
<dbReference type="AlphaFoldDB" id="H1XRN1"/>
<gene>
    <name evidence="11 12" type="primary">crcB</name>
    <name evidence="11" type="synonym">fluC</name>
    <name evidence="12" type="ORF">Cabys_3373</name>
    <name evidence="13" type="ORF">Calab_0540</name>
</gene>
<feature type="transmembrane region" description="Helical" evidence="11">
    <location>
        <begin position="68"/>
        <end position="89"/>
    </location>
</feature>
<evidence type="ECO:0000256" key="3">
    <source>
        <dbReference type="ARBA" id="ARBA00022519"/>
    </source>
</evidence>
<dbReference type="GO" id="GO:0005886">
    <property type="term" value="C:plasma membrane"/>
    <property type="evidence" value="ECO:0007669"/>
    <property type="project" value="UniProtKB-SubCell"/>
</dbReference>
<reference evidence="13 14" key="1">
    <citation type="submission" date="2011-09" db="EMBL/GenBank/DDBJ databases">
        <title>The permanent draft genome of Caldithrix abyssi DSM 13497.</title>
        <authorList>
            <consortium name="US DOE Joint Genome Institute (JGI-PGF)"/>
            <person name="Lucas S."/>
            <person name="Han J."/>
            <person name="Lapidus A."/>
            <person name="Bruce D."/>
            <person name="Goodwin L."/>
            <person name="Pitluck S."/>
            <person name="Peters L."/>
            <person name="Kyrpides N."/>
            <person name="Mavromatis K."/>
            <person name="Ivanova N."/>
            <person name="Mikhailova N."/>
            <person name="Chertkov O."/>
            <person name="Detter J.C."/>
            <person name="Tapia R."/>
            <person name="Han C."/>
            <person name="Land M."/>
            <person name="Hauser L."/>
            <person name="Markowitz V."/>
            <person name="Cheng J.-F."/>
            <person name="Hugenholtz P."/>
            <person name="Woyke T."/>
            <person name="Wu D."/>
            <person name="Spring S."/>
            <person name="Brambilla E."/>
            <person name="Klenk H.-P."/>
            <person name="Eisen J.A."/>
        </authorList>
    </citation>
    <scope>NUCLEOTIDE SEQUENCE [LARGE SCALE GENOMIC DNA]</scope>
    <source>
        <strain evidence="13 14">DSM 13497</strain>
    </source>
</reference>
<keyword evidence="11" id="KW-0479">Metal-binding</keyword>
<dbReference type="NCBIfam" id="TIGR00494">
    <property type="entry name" value="crcB"/>
    <property type="match status" value="1"/>
</dbReference>
<dbReference type="InterPro" id="IPR003691">
    <property type="entry name" value="FluC"/>
</dbReference>
<dbReference type="InParanoid" id="H1XRN1"/>
<proteinExistence type="inferred from homology"/>
<keyword evidence="14" id="KW-1185">Reference proteome</keyword>
<evidence type="ECO:0000313" key="13">
    <source>
        <dbReference type="EMBL" id="EHO40184.1"/>
    </source>
</evidence>
<feature type="transmembrane region" description="Helical" evidence="11">
    <location>
        <begin position="101"/>
        <end position="122"/>
    </location>
</feature>
<evidence type="ECO:0000256" key="8">
    <source>
        <dbReference type="ARBA" id="ARBA00023303"/>
    </source>
</evidence>
<evidence type="ECO:0000256" key="2">
    <source>
        <dbReference type="ARBA" id="ARBA00022475"/>
    </source>
</evidence>
<comment type="function">
    <text evidence="11">Fluoride-specific ion channel. Important for reducing fluoride concentration in the cell, thus reducing its toxicity.</text>
</comment>
<evidence type="ECO:0000313" key="14">
    <source>
        <dbReference type="Proteomes" id="UP000004671"/>
    </source>
</evidence>
<accession>H1XRN1</accession>
<feature type="binding site" evidence="11">
    <location>
        <position position="76"/>
    </location>
    <ligand>
        <name>Na(+)</name>
        <dbReference type="ChEBI" id="CHEBI:29101"/>
        <note>structural</note>
    </ligand>
</feature>
<dbReference type="KEGG" id="caby:Cabys_3373"/>
<keyword evidence="11" id="KW-0813">Transport</keyword>
<keyword evidence="3" id="KW-0997">Cell inner membrane</keyword>
<dbReference type="STRING" id="880073.Cabys_3373"/>
<comment type="catalytic activity">
    <reaction evidence="10">
        <text>fluoride(in) = fluoride(out)</text>
        <dbReference type="Rhea" id="RHEA:76159"/>
        <dbReference type="ChEBI" id="CHEBI:17051"/>
    </reaction>
    <physiologicalReaction direction="left-to-right" evidence="10">
        <dbReference type="Rhea" id="RHEA:76160"/>
    </physiologicalReaction>
</comment>
<dbReference type="OrthoDB" id="9815830at2"/>
<reference evidence="12 15" key="2">
    <citation type="submission" date="2016-11" db="EMBL/GenBank/DDBJ databases">
        <title>Genomic analysis of Caldithrix abyssi and proposal of a novel bacterial phylum Caldithrichaeota.</title>
        <authorList>
            <person name="Kublanov I."/>
            <person name="Sigalova O."/>
            <person name="Gavrilov S."/>
            <person name="Lebedinsky A."/>
            <person name="Ivanova N."/>
            <person name="Daum C."/>
            <person name="Reddy T."/>
            <person name="Klenk H.P."/>
            <person name="Goker M."/>
            <person name="Reva O."/>
            <person name="Miroshnichenko M."/>
            <person name="Kyprides N."/>
            <person name="Woyke T."/>
            <person name="Gelfand M."/>
        </authorList>
    </citation>
    <scope>NUCLEOTIDE SEQUENCE [LARGE SCALE GENOMIC DNA]</scope>
    <source>
        <strain evidence="12 15">LF13</strain>
    </source>
</reference>
<name>H1XRN1_CALAY</name>
<dbReference type="RefSeq" id="WP_006927112.1">
    <property type="nucleotide sequence ID" value="NZ_CM001402.1"/>
</dbReference>
<sequence length="125" mass="13854" precursor="true">MTRLLLIGSGGFLGAVSRYLLSGLVYRLVRDPWFPYGTLAVNLIGCLIIGFLNGLIEMRHILSPDTRALLLIGFLGSFTTFSTFAFESFSLARDSQFMSTFLNLILHIVPGVLFVWLGYSLAKTL</sequence>
<comment type="similarity">
    <text evidence="9 11">Belongs to the fluoride channel Fluc/FEX (TC 1.A.43) family.</text>
</comment>
<evidence type="ECO:0000313" key="15">
    <source>
        <dbReference type="Proteomes" id="UP000183868"/>
    </source>
</evidence>
<dbReference type="Proteomes" id="UP000183868">
    <property type="component" value="Chromosome"/>
</dbReference>
<protein>
    <recommendedName>
        <fullName evidence="11">Fluoride-specific ion channel FluC</fullName>
    </recommendedName>
</protein>
<dbReference type="HOGENOM" id="CLU_114342_3_2_0"/>
<dbReference type="PANTHER" id="PTHR28259:SF1">
    <property type="entry name" value="FLUORIDE EXPORT PROTEIN 1-RELATED"/>
    <property type="match status" value="1"/>
</dbReference>
<evidence type="ECO:0000256" key="5">
    <source>
        <dbReference type="ARBA" id="ARBA00022989"/>
    </source>
</evidence>
<comment type="subcellular location">
    <subcellularLocation>
        <location evidence="1 11">Cell membrane</location>
        <topology evidence="1 11">Multi-pass membrane protein</topology>
    </subcellularLocation>
</comment>
<keyword evidence="7 11" id="KW-0472">Membrane</keyword>
<dbReference type="PANTHER" id="PTHR28259">
    <property type="entry name" value="FLUORIDE EXPORT PROTEIN 1-RELATED"/>
    <property type="match status" value="1"/>
</dbReference>
<dbReference type="Proteomes" id="UP000004671">
    <property type="component" value="Chromosome"/>
</dbReference>
<evidence type="ECO:0000256" key="4">
    <source>
        <dbReference type="ARBA" id="ARBA00022692"/>
    </source>
</evidence>